<evidence type="ECO:0000259" key="5">
    <source>
        <dbReference type="Pfam" id="PF04500"/>
    </source>
</evidence>
<proteinExistence type="predicted"/>
<keyword evidence="2" id="KW-0863">Zinc-finger</keyword>
<evidence type="ECO:0000259" key="6">
    <source>
        <dbReference type="Pfam" id="PF10551"/>
    </source>
</evidence>
<sequence>MTSPAENFNKKITQSKTEKQNKRKKLIEKYKKNPKEFPKKLLFRGFNYYLSKIHPTSGNYYYRCINRKEQCKARFTFYTKTFKITITQKAHINLGKNCKPLENIKKTTFAPDFDNIISEMVNEKKTTKEIFTNLIKHSEKNNTTLAPFLTQNQIKNKIKYQIQSERPTNTLEKITFGKELTHEGFEFLQIYQEVLFKMISWSSFELINVMRSSTHLFVDGTFLSAPNTFSQLIILSVYDIQTNCFVVTNYSLIDSKFENNYDNLFFQLFQKIPNFCPQFITCDFEKAKTNSLQKKVPKSKIIHCYFHFTQCLVRRIRTTGNKNNKELIQIFEKLKKFVHLNPQLIFKKWKKIYLNNDDSKIENFLNYFYKFFFKQHPPVTWNVSSFCKNIMKTNAFLEGNNALLNKIFNHKKPTLENFIIQIRKLENESMLILRDQRKRKSNQNQKFNYSQFHF</sequence>
<keyword evidence="3" id="KW-0862">Zinc</keyword>
<protein>
    <recommendedName>
        <fullName evidence="9">MULE transposase domain-containing protein</fullName>
    </recommendedName>
</protein>
<feature type="compositionally biased region" description="Polar residues" evidence="4">
    <location>
        <begin position="1"/>
        <end position="15"/>
    </location>
</feature>
<dbReference type="InterPro" id="IPR007588">
    <property type="entry name" value="Znf_FLYWCH"/>
</dbReference>
<organism evidence="7 8">
    <name type="scientific">Anaeramoeba flamelloides</name>
    <dbReference type="NCBI Taxonomy" id="1746091"/>
    <lineage>
        <taxon>Eukaryota</taxon>
        <taxon>Metamonada</taxon>
        <taxon>Anaeramoebidae</taxon>
        <taxon>Anaeramoeba</taxon>
    </lineage>
</organism>
<comment type="caution">
    <text evidence="7">The sequence shown here is derived from an EMBL/GenBank/DDBJ whole genome shotgun (WGS) entry which is preliminary data.</text>
</comment>
<feature type="domain" description="MULE transposase" evidence="6">
    <location>
        <begin position="216"/>
        <end position="310"/>
    </location>
</feature>
<dbReference type="Pfam" id="PF10551">
    <property type="entry name" value="MULE"/>
    <property type="match status" value="1"/>
</dbReference>
<dbReference type="GO" id="GO:0008270">
    <property type="term" value="F:zinc ion binding"/>
    <property type="evidence" value="ECO:0007669"/>
    <property type="project" value="UniProtKB-KW"/>
</dbReference>
<evidence type="ECO:0000256" key="1">
    <source>
        <dbReference type="ARBA" id="ARBA00022723"/>
    </source>
</evidence>
<accession>A0AAV7YGI6</accession>
<dbReference type="EMBL" id="JANTQA010000060">
    <property type="protein sequence ID" value="KAJ3428001.1"/>
    <property type="molecule type" value="Genomic_DNA"/>
</dbReference>
<keyword evidence="1" id="KW-0479">Metal-binding</keyword>
<name>A0AAV7YGI6_9EUKA</name>
<evidence type="ECO:0000256" key="3">
    <source>
        <dbReference type="ARBA" id="ARBA00022833"/>
    </source>
</evidence>
<dbReference type="InterPro" id="IPR018289">
    <property type="entry name" value="MULE_transposase_dom"/>
</dbReference>
<gene>
    <name evidence="7" type="ORF">M0812_25632</name>
</gene>
<feature type="domain" description="FLYWCH-type" evidence="5">
    <location>
        <begin position="39"/>
        <end position="91"/>
    </location>
</feature>
<evidence type="ECO:0000313" key="8">
    <source>
        <dbReference type="Proteomes" id="UP001146793"/>
    </source>
</evidence>
<dbReference type="Pfam" id="PF04500">
    <property type="entry name" value="FLYWCH"/>
    <property type="match status" value="1"/>
</dbReference>
<dbReference type="Proteomes" id="UP001146793">
    <property type="component" value="Unassembled WGS sequence"/>
</dbReference>
<evidence type="ECO:0000313" key="7">
    <source>
        <dbReference type="EMBL" id="KAJ3428001.1"/>
    </source>
</evidence>
<evidence type="ECO:0008006" key="9">
    <source>
        <dbReference type="Google" id="ProtNLM"/>
    </source>
</evidence>
<feature type="region of interest" description="Disordered" evidence="4">
    <location>
        <begin position="1"/>
        <end position="23"/>
    </location>
</feature>
<evidence type="ECO:0000256" key="4">
    <source>
        <dbReference type="SAM" id="MobiDB-lite"/>
    </source>
</evidence>
<dbReference type="AlphaFoldDB" id="A0AAV7YGI6"/>
<evidence type="ECO:0000256" key="2">
    <source>
        <dbReference type="ARBA" id="ARBA00022771"/>
    </source>
</evidence>
<reference evidence="7" key="1">
    <citation type="submission" date="2022-08" db="EMBL/GenBank/DDBJ databases">
        <title>Novel sulphate-reducing endosymbionts in the free-living metamonad Anaeramoeba.</title>
        <authorList>
            <person name="Jerlstrom-Hultqvist J."/>
            <person name="Cepicka I."/>
            <person name="Gallot-Lavallee L."/>
            <person name="Salas-Leiva D."/>
            <person name="Curtis B.A."/>
            <person name="Zahonova K."/>
            <person name="Pipaliya S."/>
            <person name="Dacks J."/>
            <person name="Roger A.J."/>
        </authorList>
    </citation>
    <scope>NUCLEOTIDE SEQUENCE</scope>
    <source>
        <strain evidence="7">Busselton2</strain>
    </source>
</reference>